<sequence>MSDLHRFVLTYILNSIWQVPLVAIVAVGCMALLRKGSFSIQHRLWVAALVAAFLLPLASASGWFTFLAHPASGHLRSKAAPTMTLFLDGESAVSSFGAHQSSSWFAASAANAVILIWMGFVLYRMASLAWGWRRTLTIVRGGRTAVLPDAIDELWKTSQARFGLTKSSLLISNQIATPATLGAKRPVVLLPSGLLLTASEHEFAAIFAHESAHIQRCDFLWNILYEVLAIPIVYHPMTRMLRSRIADSRELVCDELAANELGNTAVYARSLIRIAESLSSASAPAPALGIFEGHNLEKRVITLIDRGPRLSRLATVMIVTCCSMLFGASCLAASAFNFQPAAIVSEELKPFAGTWHWMFKGKPFITMVLVPEGDHFSGYMTNAFLINDADGTMDAALEPGISPIARTFFAGRVLHIVVQDPRDKQHSDDWIMTLAGPDKAEFFIAEPDRPKNLKTWMAERVSNETTTPGKEINADAIYHVGGGVSAPKLVFSTEPEFPPGHTEKNFSGSCLISFVVNASGSPEQLKVVRSLGSDFDQSALDAVKQYRFEPAMFGGKPVPVGLKIEVAFKRF</sequence>
<evidence type="ECO:0000256" key="5">
    <source>
        <dbReference type="SAM" id="Phobius"/>
    </source>
</evidence>
<dbReference type="AlphaFoldDB" id="A0A3R9NW57"/>
<dbReference type="InterPro" id="IPR037682">
    <property type="entry name" value="TonB_C"/>
</dbReference>
<evidence type="ECO:0000313" key="7">
    <source>
        <dbReference type="EMBL" id="RSL18204.1"/>
    </source>
</evidence>
<evidence type="ECO:0000256" key="2">
    <source>
        <dbReference type="ARBA" id="ARBA00022692"/>
    </source>
</evidence>
<dbReference type="Gene3D" id="3.30.2010.10">
    <property type="entry name" value="Metalloproteases ('zincins'), catalytic domain"/>
    <property type="match status" value="1"/>
</dbReference>
<dbReference type="Gene3D" id="3.30.1150.10">
    <property type="match status" value="1"/>
</dbReference>
<reference evidence="7 8" key="1">
    <citation type="submission" date="2018-12" db="EMBL/GenBank/DDBJ databases">
        <title>Sequencing of bacterial isolates from soil warming experiment in Harvard Forest, Massachusetts, USA.</title>
        <authorList>
            <person name="Deangelis K."/>
        </authorList>
    </citation>
    <scope>NUCLEOTIDE SEQUENCE [LARGE SCALE GENOMIC DNA]</scope>
    <source>
        <strain evidence="7 8">EB153</strain>
    </source>
</reference>
<dbReference type="OrthoDB" id="110340at2"/>
<organism evidence="7 8">
    <name type="scientific">Edaphobacter aggregans</name>
    <dbReference type="NCBI Taxonomy" id="570835"/>
    <lineage>
        <taxon>Bacteria</taxon>
        <taxon>Pseudomonadati</taxon>
        <taxon>Acidobacteriota</taxon>
        <taxon>Terriglobia</taxon>
        <taxon>Terriglobales</taxon>
        <taxon>Acidobacteriaceae</taxon>
        <taxon>Edaphobacter</taxon>
    </lineage>
</organism>
<gene>
    <name evidence="7" type="ORF">EDE15_3762</name>
</gene>
<evidence type="ECO:0000256" key="1">
    <source>
        <dbReference type="ARBA" id="ARBA00004167"/>
    </source>
</evidence>
<feature type="transmembrane region" description="Helical" evidence="5">
    <location>
        <begin position="45"/>
        <end position="66"/>
    </location>
</feature>
<name>A0A3R9NW57_9BACT</name>
<dbReference type="PROSITE" id="PS51257">
    <property type="entry name" value="PROKAR_LIPOPROTEIN"/>
    <property type="match status" value="1"/>
</dbReference>
<dbReference type="InterPro" id="IPR008756">
    <property type="entry name" value="Peptidase_M56"/>
</dbReference>
<dbReference type="InterPro" id="IPR052173">
    <property type="entry name" value="Beta-lactam_resp_regulator"/>
</dbReference>
<feature type="transmembrane region" description="Helical" evidence="5">
    <location>
        <begin position="12"/>
        <end position="33"/>
    </location>
</feature>
<dbReference type="SUPFAM" id="SSF74653">
    <property type="entry name" value="TolA/TonB C-terminal domain"/>
    <property type="match status" value="1"/>
</dbReference>
<proteinExistence type="predicted"/>
<dbReference type="EMBL" id="RSDW01000001">
    <property type="protein sequence ID" value="RSL18204.1"/>
    <property type="molecule type" value="Genomic_DNA"/>
</dbReference>
<keyword evidence="2 5" id="KW-0812">Transmembrane</keyword>
<dbReference type="PANTHER" id="PTHR34978">
    <property type="entry name" value="POSSIBLE SENSOR-TRANSDUCER PROTEIN BLAR"/>
    <property type="match status" value="1"/>
</dbReference>
<comment type="subcellular location">
    <subcellularLocation>
        <location evidence="1">Membrane</location>
        <topology evidence="1">Single-pass membrane protein</topology>
    </subcellularLocation>
</comment>
<feature type="transmembrane region" description="Helical" evidence="5">
    <location>
        <begin position="313"/>
        <end position="336"/>
    </location>
</feature>
<comment type="caution">
    <text evidence="7">The sequence shown here is derived from an EMBL/GenBank/DDBJ whole genome shotgun (WGS) entry which is preliminary data.</text>
</comment>
<evidence type="ECO:0000256" key="3">
    <source>
        <dbReference type="ARBA" id="ARBA00022989"/>
    </source>
</evidence>
<keyword evidence="4 5" id="KW-0472">Membrane</keyword>
<dbReference type="GO" id="GO:0055085">
    <property type="term" value="P:transmembrane transport"/>
    <property type="evidence" value="ECO:0007669"/>
    <property type="project" value="InterPro"/>
</dbReference>
<dbReference type="Pfam" id="PF03544">
    <property type="entry name" value="TonB_C"/>
    <property type="match status" value="1"/>
</dbReference>
<accession>A0A3R9NW57</accession>
<dbReference type="RefSeq" id="WP_125486595.1">
    <property type="nucleotide sequence ID" value="NZ_RSDW01000001.1"/>
</dbReference>
<dbReference type="CDD" id="cd07341">
    <property type="entry name" value="M56_BlaR1_MecR1_like"/>
    <property type="match status" value="1"/>
</dbReference>
<dbReference type="Proteomes" id="UP000269669">
    <property type="component" value="Unassembled WGS sequence"/>
</dbReference>
<evidence type="ECO:0000256" key="4">
    <source>
        <dbReference type="ARBA" id="ARBA00023136"/>
    </source>
</evidence>
<feature type="transmembrane region" description="Helical" evidence="5">
    <location>
        <begin position="104"/>
        <end position="123"/>
    </location>
</feature>
<dbReference type="InterPro" id="IPR006260">
    <property type="entry name" value="TonB/TolA_C"/>
</dbReference>
<dbReference type="GO" id="GO:0016020">
    <property type="term" value="C:membrane"/>
    <property type="evidence" value="ECO:0007669"/>
    <property type="project" value="UniProtKB-SubCell"/>
</dbReference>
<dbReference type="PANTHER" id="PTHR34978:SF3">
    <property type="entry name" value="SLR0241 PROTEIN"/>
    <property type="match status" value="1"/>
</dbReference>
<keyword evidence="3 5" id="KW-1133">Transmembrane helix</keyword>
<dbReference type="PROSITE" id="PS52015">
    <property type="entry name" value="TONB_CTD"/>
    <property type="match status" value="1"/>
</dbReference>
<protein>
    <submittedName>
        <fullName evidence="7">TonB family protein</fullName>
    </submittedName>
</protein>
<dbReference type="NCBIfam" id="TIGR01352">
    <property type="entry name" value="tonB_Cterm"/>
    <property type="match status" value="1"/>
</dbReference>
<evidence type="ECO:0000259" key="6">
    <source>
        <dbReference type="PROSITE" id="PS52015"/>
    </source>
</evidence>
<dbReference type="Pfam" id="PF05569">
    <property type="entry name" value="Peptidase_M56"/>
    <property type="match status" value="1"/>
</dbReference>
<feature type="domain" description="TonB C-terminal" evidence="6">
    <location>
        <begin position="482"/>
        <end position="571"/>
    </location>
</feature>
<evidence type="ECO:0000313" key="8">
    <source>
        <dbReference type="Proteomes" id="UP000269669"/>
    </source>
</evidence>
<keyword evidence="8" id="KW-1185">Reference proteome</keyword>